<protein>
    <recommendedName>
        <fullName evidence="11">Acetyl-CoA carboxylase</fullName>
    </recommendedName>
</protein>
<comment type="caution">
    <text evidence="9">The sequence shown here is derived from an EMBL/GenBank/DDBJ whole genome shotgun (WGS) entry which is preliminary data.</text>
</comment>
<dbReference type="EMBL" id="JALJOT010000003">
    <property type="protein sequence ID" value="KAK9916577.1"/>
    <property type="molecule type" value="Genomic_DNA"/>
</dbReference>
<dbReference type="InterPro" id="IPR011765">
    <property type="entry name" value="Pept_M16_N"/>
</dbReference>
<dbReference type="InterPro" id="IPR005479">
    <property type="entry name" value="CPAse_ATP-bd"/>
</dbReference>
<keyword evidence="10" id="KW-1185">Reference proteome</keyword>
<evidence type="ECO:0000259" key="7">
    <source>
        <dbReference type="PROSITE" id="PS50975"/>
    </source>
</evidence>
<dbReference type="Proteomes" id="UP001491310">
    <property type="component" value="Unassembled WGS sequence"/>
</dbReference>
<sequence length="1474" mass="163114">MGDKSTARDTMKAAGVPTVPGSDGLIKDDAEAVEVSNKIGFPVMIKATAGGGGRGMRLAMHEGEFMTLLQQATQEAEAAFGNGKVYLERYVQNPRHIEFQVLADKHGNCVHLGERDCSIQRRNQKLLEEAPSPALTPAVRKAMGDAAVNAAKSIGYIGVGTIEFLWEKQGFYFMEMNTRIQVEHPVTEMITGIDLIQEQIRAAQGEVLRFKQEDIQIKGHAIECRINAEDPFKNFRPGPGRVIGYLAPGGPHVRMDSHLYPDYLVPPNYDSLLGKLIVWGEDRTQAIARMDRALNELVISGVPTTTIYHTMILQIEDFVNGNVDTGFIPKHQAELSEPPPPRRWQATSQRQSSQRSNAQHLSWKSSHGCGAFGITFVACKGRGRRTVATATLVQEAQELDLESLLDTKLEQHKDLVQGELENGLRYVILPNQVPPERFEAHLEICAGSVDEEADEQGIAHLVEHVTFLGSRRREGLLGTGARSNAYTDFHHTVFHVHSPLTNTGAADPTPMLPQVLDALAEIAFNPEFLVNRIEKERKAVLAEAQMMNTIEYRVDCQLLQYLHEENALGYRFPIGKTEQVELWDREALMKFWEKWYFPANAVLYIVGDYNRPIEEVKALIEDSFGAVPRARERLPGAEAAPLTNGSSNGSSPGISESLSLEGPFRQKHKVRPPVEHRYGCAPVKAGETTPTVRVFKHRLLQHFMLSLFCKLPVQPLTTIKDMRTAFMVRIMLSVLQFRLNRRYVEADPPFVAIELDQSDSGREGCAVSTLTITSEPKDWRGAVQVAVQEARRLQRFGVTAGELERYKMALLRDSAQAAEQALSVPSADNLDFIMESLALGHTVLDQRQSHELLKDWAETITLEEVNAVAASYLSYISHYRAEEEILEQAARGEGNFSGVGPTRATAIVACLPAFTDPSGQSSGGGLPMARGASMTTDKHVDPAAPVVVAEEEDSDATDVPEGTVRFELDPDDIAEALAAPSLQVEPPEDIEVPQSLLPPELVERLVAERNPHFVPLERFGPSSSPLPPPDASTGIVQRRLSNGIRVNYSHTDNEPRAAMVRMVAAGGRALEGQGAGPSGTGVVSIGTRTLSESGTVGHWRRDQVELFCISKLINCLLDADEEFVYMDCHFAIGEGGLQAVMELLHLFLESPRWEESAMERAKQMYLSHYRSLGKGLERATADRVMSCMLGPDRRFRDANPEEIEALTLEGMREAVMAQLNPANVEINLVGDIDPAEVDDIVLRYLGTVAPREAPQQQLRVQPPGICYPPPHIRRQAWHLKDSDERAVAYIAGKAPNRWGPFGAKEAPSGTPMMVVPPVLPPPNATAAQLGRAAEIRRAHPLYADVTLRLLTEIMNSRLFTTVRDALGLTYDVSFELSLFDRLRVAWFVCHVTSPPKKINEALDASLRVLRGLPMQRVTPRELLRARRTVLTRHESEMKDNLYRLGLLTHLQSNDVPLKAMQELAAKKQGKADGS</sequence>
<name>A0ABR2YY61_9CHLO</name>
<dbReference type="SUPFAM" id="SSF63411">
    <property type="entry name" value="LuxS/MPP-like metallohydrolase"/>
    <property type="match status" value="4"/>
</dbReference>
<accession>A0ABR2YY61</accession>
<evidence type="ECO:0000256" key="6">
    <source>
        <dbReference type="SAM" id="MobiDB-lite"/>
    </source>
</evidence>
<evidence type="ECO:0000256" key="4">
    <source>
        <dbReference type="ARBA" id="ARBA00023267"/>
    </source>
</evidence>
<evidence type="ECO:0000313" key="9">
    <source>
        <dbReference type="EMBL" id="KAK9916577.1"/>
    </source>
</evidence>
<evidence type="ECO:0000256" key="5">
    <source>
        <dbReference type="PROSITE-ProRule" id="PRU00409"/>
    </source>
</evidence>
<dbReference type="Gene3D" id="3.30.830.10">
    <property type="entry name" value="Metalloenzyme, LuxS/M16 peptidase-like"/>
    <property type="match status" value="4"/>
</dbReference>
<feature type="domain" description="Biotin carboxylation" evidence="8">
    <location>
        <begin position="1"/>
        <end position="333"/>
    </location>
</feature>
<keyword evidence="4" id="KW-0092">Biotin</keyword>
<dbReference type="Gene3D" id="3.30.470.20">
    <property type="entry name" value="ATP-grasp fold, B domain"/>
    <property type="match status" value="1"/>
</dbReference>
<dbReference type="Pfam" id="PF02786">
    <property type="entry name" value="CPSase_L_D2"/>
    <property type="match status" value="1"/>
</dbReference>
<proteinExistence type="predicted"/>
<feature type="region of interest" description="Disordered" evidence="6">
    <location>
        <begin position="331"/>
        <end position="364"/>
    </location>
</feature>
<evidence type="ECO:0000256" key="2">
    <source>
        <dbReference type="ARBA" id="ARBA00022741"/>
    </source>
</evidence>
<evidence type="ECO:0000256" key="3">
    <source>
        <dbReference type="ARBA" id="ARBA00022840"/>
    </source>
</evidence>
<feature type="region of interest" description="Disordered" evidence="6">
    <location>
        <begin position="636"/>
        <end position="659"/>
    </location>
</feature>
<dbReference type="PROSITE" id="PS50975">
    <property type="entry name" value="ATP_GRASP"/>
    <property type="match status" value="1"/>
</dbReference>
<dbReference type="PANTHER" id="PTHR48095">
    <property type="entry name" value="PYRUVATE CARBOXYLASE SUBUNIT A"/>
    <property type="match status" value="1"/>
</dbReference>
<dbReference type="InterPro" id="IPR051602">
    <property type="entry name" value="ACC_Biotin_Carboxylase"/>
</dbReference>
<dbReference type="InterPro" id="IPR005482">
    <property type="entry name" value="Biotin_COase_C"/>
</dbReference>
<dbReference type="Pfam" id="PF02785">
    <property type="entry name" value="Biotin_carb_C"/>
    <property type="match status" value="1"/>
</dbReference>
<feature type="domain" description="ATP-grasp" evidence="7">
    <location>
        <begin position="8"/>
        <end position="204"/>
    </location>
</feature>
<dbReference type="Pfam" id="PF00675">
    <property type="entry name" value="Peptidase_M16"/>
    <property type="match status" value="1"/>
</dbReference>
<dbReference type="Gene3D" id="3.30.1490.20">
    <property type="entry name" value="ATP-grasp fold, A domain"/>
    <property type="match status" value="1"/>
</dbReference>
<keyword evidence="2 5" id="KW-0547">Nucleotide-binding</keyword>
<dbReference type="InterPro" id="IPR011764">
    <property type="entry name" value="Biotin_carboxylation_dom"/>
</dbReference>
<evidence type="ECO:0000259" key="8">
    <source>
        <dbReference type="PROSITE" id="PS50979"/>
    </source>
</evidence>
<dbReference type="SUPFAM" id="SSF56059">
    <property type="entry name" value="Glutathione synthetase ATP-binding domain-like"/>
    <property type="match status" value="1"/>
</dbReference>
<dbReference type="InterPro" id="IPR013815">
    <property type="entry name" value="ATP_grasp_subdomain_1"/>
</dbReference>
<dbReference type="InterPro" id="IPR011249">
    <property type="entry name" value="Metalloenz_LuxS/M16"/>
</dbReference>
<dbReference type="SMART" id="SM00878">
    <property type="entry name" value="Biotin_carb_C"/>
    <property type="match status" value="1"/>
</dbReference>
<evidence type="ECO:0008006" key="11">
    <source>
        <dbReference type="Google" id="ProtNLM"/>
    </source>
</evidence>
<feature type="compositionally biased region" description="Low complexity" evidence="6">
    <location>
        <begin position="644"/>
        <end position="659"/>
    </location>
</feature>
<dbReference type="InterPro" id="IPR007863">
    <property type="entry name" value="Peptidase_M16_C"/>
</dbReference>
<dbReference type="InterPro" id="IPR011054">
    <property type="entry name" value="Rudment_hybrid_motif"/>
</dbReference>
<dbReference type="Pfam" id="PF05193">
    <property type="entry name" value="Peptidase_M16_C"/>
    <property type="match status" value="2"/>
</dbReference>
<dbReference type="PROSITE" id="PS50979">
    <property type="entry name" value="BC"/>
    <property type="match status" value="1"/>
</dbReference>
<dbReference type="PANTHER" id="PTHR48095:SF2">
    <property type="entry name" value="BIOTIN CARBOXYLASE, CHLOROPLASTIC"/>
    <property type="match status" value="1"/>
</dbReference>
<evidence type="ECO:0000256" key="1">
    <source>
        <dbReference type="ARBA" id="ARBA00022598"/>
    </source>
</evidence>
<dbReference type="SUPFAM" id="SSF51246">
    <property type="entry name" value="Rudiment single hybrid motif"/>
    <property type="match status" value="1"/>
</dbReference>
<feature type="compositionally biased region" description="Low complexity" evidence="6">
    <location>
        <begin position="343"/>
        <end position="356"/>
    </location>
</feature>
<gene>
    <name evidence="9" type="ORF">WJX75_004374</name>
</gene>
<dbReference type="InterPro" id="IPR011761">
    <property type="entry name" value="ATP-grasp"/>
</dbReference>
<organism evidence="9 10">
    <name type="scientific">Coccomyxa subellipsoidea</name>
    <dbReference type="NCBI Taxonomy" id="248742"/>
    <lineage>
        <taxon>Eukaryota</taxon>
        <taxon>Viridiplantae</taxon>
        <taxon>Chlorophyta</taxon>
        <taxon>core chlorophytes</taxon>
        <taxon>Trebouxiophyceae</taxon>
        <taxon>Trebouxiophyceae incertae sedis</taxon>
        <taxon>Coccomyxaceae</taxon>
        <taxon>Coccomyxa</taxon>
    </lineage>
</organism>
<reference evidence="9 10" key="1">
    <citation type="journal article" date="2024" name="Nat. Commun.">
        <title>Phylogenomics reveals the evolutionary origins of lichenization in chlorophyte algae.</title>
        <authorList>
            <person name="Puginier C."/>
            <person name="Libourel C."/>
            <person name="Otte J."/>
            <person name="Skaloud P."/>
            <person name="Haon M."/>
            <person name="Grisel S."/>
            <person name="Petersen M."/>
            <person name="Berrin J.G."/>
            <person name="Delaux P.M."/>
            <person name="Dal Grande F."/>
            <person name="Keller J."/>
        </authorList>
    </citation>
    <scope>NUCLEOTIDE SEQUENCE [LARGE SCALE GENOMIC DNA]</scope>
    <source>
        <strain evidence="9 10">SAG 216-7</strain>
    </source>
</reference>
<dbReference type="PROSITE" id="PS00866">
    <property type="entry name" value="CPSASE_1"/>
    <property type="match status" value="1"/>
</dbReference>
<dbReference type="PROSITE" id="PS00867">
    <property type="entry name" value="CPSASE_2"/>
    <property type="match status" value="1"/>
</dbReference>
<keyword evidence="1" id="KW-0436">Ligase</keyword>
<evidence type="ECO:0000313" key="10">
    <source>
        <dbReference type="Proteomes" id="UP001491310"/>
    </source>
</evidence>
<keyword evidence="3 5" id="KW-0067">ATP-binding</keyword>